<evidence type="ECO:0000313" key="7">
    <source>
        <dbReference type="EMBL" id="CAF3696587.1"/>
    </source>
</evidence>
<proteinExistence type="predicted"/>
<gene>
    <name evidence="6" type="ORF">GPM918_LOCUS9425</name>
    <name evidence="7" type="ORF">SRO942_LOCUS9422</name>
</gene>
<evidence type="ECO:0000256" key="2">
    <source>
        <dbReference type="ARBA" id="ARBA00023140"/>
    </source>
</evidence>
<dbReference type="InterPro" id="IPR000582">
    <property type="entry name" value="Acyl-CoA-binding_protein"/>
</dbReference>
<dbReference type="Proteomes" id="UP000681722">
    <property type="component" value="Unassembled WGS sequence"/>
</dbReference>
<dbReference type="Proteomes" id="UP000663829">
    <property type="component" value="Unassembled WGS sequence"/>
</dbReference>
<dbReference type="Pfam" id="PF00887">
    <property type="entry name" value="ACBP"/>
    <property type="match status" value="1"/>
</dbReference>
<evidence type="ECO:0000256" key="4">
    <source>
        <dbReference type="SAM" id="MobiDB-lite"/>
    </source>
</evidence>
<dbReference type="Pfam" id="PF00378">
    <property type="entry name" value="ECH_1"/>
    <property type="match status" value="1"/>
</dbReference>
<dbReference type="SUPFAM" id="SSF47027">
    <property type="entry name" value="Acyl-CoA binding protein"/>
    <property type="match status" value="1"/>
</dbReference>
<evidence type="ECO:0000313" key="8">
    <source>
        <dbReference type="Proteomes" id="UP000663829"/>
    </source>
</evidence>
<sequence length="408" mass="45950">MHGSDMVSLLKNLQRRSSSVSLLKSLFSTTSTVMSSSSTAFEQAKDRLEKSNIDVDNQVKLKLYGLFKQSTQGACSIPKPGLTDFVGKAKWTAWSQLEQMSKEDAQKQYVQVVNDLLKDLPTSSSSSTAPEVSSSSARQTQNSPSEEHIILDKKSARHWEIVLNRQEKFNAITRPMYERLIQIFSEAEKDEQLVLISLVGRGRFYSSGTDLADFAKMATSTTTDLKQSVELGQKMLETYIRKYIECSKILVAFINGPAVGISVSVLGLFDGVYASSSSSFITPFTRTAQSAEGCSSYTFPRLMGSLHAKEMLLFDRKLTAQEAYERGLVTKVIDESSFDQEKQKICEHILSLPRGSLLQSKKLIQQWNIETLVKVNEQEVETLKQRWLTEEFVQAMMEFMRSRKKSKL</sequence>
<evidence type="ECO:0000259" key="5">
    <source>
        <dbReference type="PROSITE" id="PS51228"/>
    </source>
</evidence>
<keyword evidence="2" id="KW-0576">Peroxisome</keyword>
<dbReference type="InterPro" id="IPR014748">
    <property type="entry name" value="Enoyl-CoA_hydra_C"/>
</dbReference>
<dbReference type="GO" id="GO:0000062">
    <property type="term" value="F:fatty-acyl-CoA binding"/>
    <property type="evidence" value="ECO:0007669"/>
    <property type="project" value="InterPro"/>
</dbReference>
<evidence type="ECO:0000256" key="1">
    <source>
        <dbReference type="ARBA" id="ARBA00004275"/>
    </source>
</evidence>
<dbReference type="PROSITE" id="PS51228">
    <property type="entry name" value="ACB_2"/>
    <property type="match status" value="1"/>
</dbReference>
<dbReference type="Gene3D" id="1.10.12.10">
    <property type="entry name" value="Lyase 2-enoyl-coa Hydratase, Chain A, domain 2"/>
    <property type="match status" value="1"/>
</dbReference>
<dbReference type="EMBL" id="CAJOBC010001751">
    <property type="protein sequence ID" value="CAF3696587.1"/>
    <property type="molecule type" value="Genomic_DNA"/>
</dbReference>
<dbReference type="InterPro" id="IPR029045">
    <property type="entry name" value="ClpP/crotonase-like_dom_sf"/>
</dbReference>
<dbReference type="AlphaFoldDB" id="A0A814AN17"/>
<dbReference type="InterPro" id="IPR014352">
    <property type="entry name" value="FERM/acyl-CoA-bd_prot_sf"/>
</dbReference>
<dbReference type="InterPro" id="IPR035984">
    <property type="entry name" value="Acyl-CoA-binding_sf"/>
</dbReference>
<keyword evidence="8" id="KW-1185">Reference proteome</keyword>
<feature type="region of interest" description="Disordered" evidence="4">
    <location>
        <begin position="121"/>
        <end position="148"/>
    </location>
</feature>
<accession>A0A814AN17</accession>
<dbReference type="EMBL" id="CAJNOQ010001752">
    <property type="protein sequence ID" value="CAF0916557.1"/>
    <property type="molecule type" value="Genomic_DNA"/>
</dbReference>
<dbReference type="InterPro" id="IPR001753">
    <property type="entry name" value="Enoyl-CoA_hydra/iso"/>
</dbReference>
<dbReference type="InterPro" id="IPR051053">
    <property type="entry name" value="ECH/Chromodomain_protein"/>
</dbReference>
<comment type="caution">
    <text evidence="6">The sequence shown here is derived from an EMBL/GenBank/DDBJ whole genome shotgun (WGS) entry which is preliminary data.</text>
</comment>
<dbReference type="Gene3D" id="1.20.80.10">
    <property type="match status" value="1"/>
</dbReference>
<protein>
    <recommendedName>
        <fullName evidence="5">ACB domain-containing protein</fullName>
    </recommendedName>
</protein>
<dbReference type="SUPFAM" id="SSF52096">
    <property type="entry name" value="ClpP/crotonase"/>
    <property type="match status" value="1"/>
</dbReference>
<dbReference type="GO" id="GO:0005777">
    <property type="term" value="C:peroxisome"/>
    <property type="evidence" value="ECO:0007669"/>
    <property type="project" value="UniProtKB-SubCell"/>
</dbReference>
<evidence type="ECO:0000313" key="6">
    <source>
        <dbReference type="EMBL" id="CAF0916557.1"/>
    </source>
</evidence>
<keyword evidence="3" id="KW-0413">Isomerase</keyword>
<comment type="subcellular location">
    <subcellularLocation>
        <location evidence="1">Peroxisome</location>
    </subcellularLocation>
</comment>
<dbReference type="CDD" id="cd06558">
    <property type="entry name" value="crotonase-like"/>
    <property type="match status" value="1"/>
</dbReference>
<dbReference type="GO" id="GO:0004165">
    <property type="term" value="F:delta(3)-delta(2)-enoyl-CoA isomerase activity"/>
    <property type="evidence" value="ECO:0007669"/>
    <property type="project" value="UniProtKB-ARBA"/>
</dbReference>
<dbReference type="Gene3D" id="3.90.226.10">
    <property type="entry name" value="2-enoyl-CoA Hydratase, Chain A, domain 1"/>
    <property type="match status" value="1"/>
</dbReference>
<dbReference type="OrthoDB" id="409763at2759"/>
<reference evidence="6" key="1">
    <citation type="submission" date="2021-02" db="EMBL/GenBank/DDBJ databases">
        <authorList>
            <person name="Nowell W R."/>
        </authorList>
    </citation>
    <scope>NUCLEOTIDE SEQUENCE</scope>
</reference>
<dbReference type="PANTHER" id="PTHR43684:SF1">
    <property type="entry name" value="ENOYL-COA DELTA ISOMERASE 2"/>
    <property type="match status" value="1"/>
</dbReference>
<dbReference type="PRINTS" id="PR00689">
    <property type="entry name" value="ACOABINDINGP"/>
</dbReference>
<name>A0A814AN17_9BILA</name>
<evidence type="ECO:0000256" key="3">
    <source>
        <dbReference type="ARBA" id="ARBA00023235"/>
    </source>
</evidence>
<feature type="compositionally biased region" description="Low complexity" evidence="4">
    <location>
        <begin position="121"/>
        <end position="137"/>
    </location>
</feature>
<feature type="domain" description="ACB" evidence="5">
    <location>
        <begin position="37"/>
        <end position="122"/>
    </location>
</feature>
<dbReference type="PANTHER" id="PTHR43684">
    <property type="match status" value="1"/>
</dbReference>
<organism evidence="6 8">
    <name type="scientific">Didymodactylos carnosus</name>
    <dbReference type="NCBI Taxonomy" id="1234261"/>
    <lineage>
        <taxon>Eukaryota</taxon>
        <taxon>Metazoa</taxon>
        <taxon>Spiralia</taxon>
        <taxon>Gnathifera</taxon>
        <taxon>Rotifera</taxon>
        <taxon>Eurotatoria</taxon>
        <taxon>Bdelloidea</taxon>
        <taxon>Philodinida</taxon>
        <taxon>Philodinidae</taxon>
        <taxon>Didymodactylos</taxon>
    </lineage>
</organism>